<dbReference type="InterPro" id="IPR027417">
    <property type="entry name" value="P-loop_NTPase"/>
</dbReference>
<dbReference type="SUPFAM" id="SSF52540">
    <property type="entry name" value="P-loop containing nucleoside triphosphate hydrolases"/>
    <property type="match status" value="2"/>
</dbReference>
<evidence type="ECO:0000256" key="4">
    <source>
        <dbReference type="ARBA" id="ARBA00022692"/>
    </source>
</evidence>
<dbReference type="Gene3D" id="3.40.50.300">
    <property type="entry name" value="P-loop containing nucleotide triphosphate hydrolases"/>
    <property type="match status" value="2"/>
</dbReference>
<dbReference type="Pfam" id="PF01061">
    <property type="entry name" value="ABC2_membrane"/>
    <property type="match status" value="2"/>
</dbReference>
<dbReference type="InterPro" id="IPR013525">
    <property type="entry name" value="ABC2_TM"/>
</dbReference>
<dbReference type="InterPro" id="IPR013581">
    <property type="entry name" value="PDR_assoc"/>
</dbReference>
<comment type="function">
    <text evidence="10">May be a general defense protein.</text>
</comment>
<evidence type="ECO:0000256" key="8">
    <source>
        <dbReference type="ARBA" id="ARBA00022989"/>
    </source>
</evidence>
<dbReference type="GO" id="GO:0140359">
    <property type="term" value="F:ABC-type transporter activity"/>
    <property type="evidence" value="ECO:0007669"/>
    <property type="project" value="InterPro"/>
</dbReference>
<dbReference type="InterPro" id="IPR003439">
    <property type="entry name" value="ABC_transporter-like_ATP-bd"/>
</dbReference>
<comment type="caution">
    <text evidence="14">The sequence shown here is derived from an EMBL/GenBank/DDBJ whole genome shotgun (WGS) entry which is preliminary data.</text>
</comment>
<gene>
    <name evidence="14" type="ORF">NCGR_LOCUS25303</name>
</gene>
<dbReference type="FunFam" id="3.40.50.300:FF:000059">
    <property type="entry name" value="ABC transporter G family member 40"/>
    <property type="match status" value="1"/>
</dbReference>
<keyword evidence="3" id="KW-0813">Transport</keyword>
<keyword evidence="7" id="KW-0067">ATP-binding</keyword>
<keyword evidence="4 12" id="KW-0812">Transmembrane</keyword>
<keyword evidence="5" id="KW-0677">Repeat</keyword>
<dbReference type="Pfam" id="PF00005">
    <property type="entry name" value="ABC_tran"/>
    <property type="match status" value="1"/>
</dbReference>
<evidence type="ECO:0000256" key="12">
    <source>
        <dbReference type="SAM" id="Phobius"/>
    </source>
</evidence>
<dbReference type="PANTHER" id="PTHR48040:SF35">
    <property type="entry name" value="ABC TRANSPORTER G FAMILY MEMBER 39-LIKE"/>
    <property type="match status" value="1"/>
</dbReference>
<dbReference type="Proteomes" id="UP000604825">
    <property type="component" value="Unassembled WGS sequence"/>
</dbReference>
<dbReference type="PANTHER" id="PTHR48040">
    <property type="entry name" value="PLEIOTROPIC DRUG RESISTANCE PROTEIN 1-LIKE ISOFORM X1"/>
    <property type="match status" value="1"/>
</dbReference>
<dbReference type="SMART" id="SM00382">
    <property type="entry name" value="AAA"/>
    <property type="match status" value="1"/>
</dbReference>
<dbReference type="GO" id="GO:0016887">
    <property type="term" value="F:ATP hydrolysis activity"/>
    <property type="evidence" value="ECO:0007669"/>
    <property type="project" value="InterPro"/>
</dbReference>
<feature type="transmembrane region" description="Helical" evidence="12">
    <location>
        <begin position="321"/>
        <end position="338"/>
    </location>
</feature>
<feature type="transmembrane region" description="Helical" evidence="12">
    <location>
        <begin position="995"/>
        <end position="1015"/>
    </location>
</feature>
<keyword evidence="6" id="KW-0547">Nucleotide-binding</keyword>
<proteinExistence type="inferred from homology"/>
<keyword evidence="15" id="KW-1185">Reference proteome</keyword>
<keyword evidence="8 12" id="KW-1133">Transmembrane helix</keyword>
<evidence type="ECO:0000256" key="11">
    <source>
        <dbReference type="SAM" id="MobiDB-lite"/>
    </source>
</evidence>
<dbReference type="OrthoDB" id="66620at2759"/>
<feature type="transmembrane region" description="Helical" evidence="12">
    <location>
        <begin position="377"/>
        <end position="403"/>
    </location>
</feature>
<comment type="subcellular location">
    <subcellularLocation>
        <location evidence="1">Membrane</location>
        <topology evidence="1">Multi-pass membrane protein</topology>
    </subcellularLocation>
</comment>
<organism evidence="14 15">
    <name type="scientific">Miscanthus lutarioriparius</name>
    <dbReference type="NCBI Taxonomy" id="422564"/>
    <lineage>
        <taxon>Eukaryota</taxon>
        <taxon>Viridiplantae</taxon>
        <taxon>Streptophyta</taxon>
        <taxon>Embryophyta</taxon>
        <taxon>Tracheophyta</taxon>
        <taxon>Spermatophyta</taxon>
        <taxon>Magnoliopsida</taxon>
        <taxon>Liliopsida</taxon>
        <taxon>Poales</taxon>
        <taxon>Poaceae</taxon>
        <taxon>PACMAD clade</taxon>
        <taxon>Panicoideae</taxon>
        <taxon>Andropogonodae</taxon>
        <taxon>Andropogoneae</taxon>
        <taxon>Saccharinae</taxon>
        <taxon>Miscanthus</taxon>
    </lineage>
</organism>
<dbReference type="AlphaFoldDB" id="A0A811PER4"/>
<evidence type="ECO:0000259" key="13">
    <source>
        <dbReference type="PROSITE" id="PS50893"/>
    </source>
</evidence>
<dbReference type="GO" id="GO:0016020">
    <property type="term" value="C:membrane"/>
    <property type="evidence" value="ECO:0007669"/>
    <property type="project" value="UniProtKB-SubCell"/>
</dbReference>
<reference evidence="14" key="1">
    <citation type="submission" date="2020-10" db="EMBL/GenBank/DDBJ databases">
        <authorList>
            <person name="Han B."/>
            <person name="Lu T."/>
            <person name="Zhao Q."/>
            <person name="Huang X."/>
            <person name="Zhao Y."/>
        </authorList>
    </citation>
    <scope>NUCLEOTIDE SEQUENCE</scope>
</reference>
<evidence type="ECO:0000256" key="3">
    <source>
        <dbReference type="ARBA" id="ARBA00022448"/>
    </source>
</evidence>
<evidence type="ECO:0000256" key="9">
    <source>
        <dbReference type="ARBA" id="ARBA00023136"/>
    </source>
</evidence>
<evidence type="ECO:0000256" key="7">
    <source>
        <dbReference type="ARBA" id="ARBA00022840"/>
    </source>
</evidence>
<evidence type="ECO:0000256" key="5">
    <source>
        <dbReference type="ARBA" id="ARBA00022737"/>
    </source>
</evidence>
<evidence type="ECO:0000256" key="6">
    <source>
        <dbReference type="ARBA" id="ARBA00022741"/>
    </source>
</evidence>
<evidence type="ECO:0000256" key="1">
    <source>
        <dbReference type="ARBA" id="ARBA00004141"/>
    </source>
</evidence>
<name>A0A811PER4_9POAL</name>
<dbReference type="Pfam" id="PF08370">
    <property type="entry name" value="PDR_assoc"/>
    <property type="match status" value="1"/>
</dbReference>
<feature type="transmembrane region" description="Helical" evidence="12">
    <location>
        <begin position="962"/>
        <end position="983"/>
    </location>
</feature>
<feature type="transmembrane region" description="Helical" evidence="12">
    <location>
        <begin position="1041"/>
        <end position="1065"/>
    </location>
</feature>
<accession>A0A811PER4</accession>
<sequence length="1072" mass="120904">MGSAAVGMDVAAELQKVASMRRDSGGSRSGSSTWWRAPDAFSRSSSRMEEDDEEALRWATLERLPTYDRVRRTILPLGGDGEGDGHNGGEAALQVVDLLGLGPLERRALLERLVRIADEDNERFLLKLKECVERELWYIRHWVIIGSNDEQVSGKVTYNGHEMDEFVPERTAAYISQHDLHIEEMTVRETLEFSARCQDMLTELSRREKACSMRGQEANVISDYILKILGLEICADTMVGDEMLRGISGGQRKRVTTVKNARFFKQYLLLLALNQMAASLFRFVGGAARNMIVANVFGSFMLLIFMVLDGFILVRDKVKKWWIWGYWISPLMYAQNAISVNEMLGHSWDKFLNSSVSNETLGVQSLKSRGVFPEAKWYWIGLGALLGFVMLFNCLFTLALAYLKPYGKSHPSISEEELKEKYANLNGNAVAEDNLPPGSSYLATVGITRSGSATVENHSGTMQRGMVLPFSPLSLTFNNIKYFVDMPQEMKTHGVVGDRLELLKGISGSFRPGVLTALMGVSGAGKTTLMDVLAGRKTSGYIEGNISISGYPKKQETFARVSGYCEQNDIHSPQVTVYESLVFSAWLRLPRDVDSNTRKMFIEEVMELVELKPLRNALIGLPGLNGLSTEQRKRLTIAVELVANPSIIFMDEPTSGLDARAAAIVMRTVRNTVDTGRTVVCTIHQPSIDIFEAFDELFLMKRGGEEIYVGPLGHRSSELIKYFEGIEGVKKIKDGYNPATWMLEVTTVSQEQILGVDFSDLYKKSELYQRNKALIQELSQPPAGSTDLHFRNQYSQPFFMQCLACLWKQNLSYWRNPAYNAIRLVFTTVIALIFGTIFWDLGGKMGQPQDLFNAMGSMYAAVMFIGILNATSVQPVVSVERTVFYRERAAGMYSALPYAFGQVTIELPYTLAQSTIYGIIVYSMMGFEWTVVKFFWYLFFMYFTWLYFTFYGMMAVGLTPSYHVASIVSTLFYAIWNLFSGFVIPRPKVPIWWKWYCWACPVAWTMYGLVVSQFGDITTPMDNGVPVNVFVEKYFGFKHSWLGVVAVVVLAFTVLFAFLFGFAIMKINFQRR</sequence>
<feature type="transmembrane region" description="Helical" evidence="12">
    <location>
        <begin position="934"/>
        <end position="956"/>
    </location>
</feature>
<evidence type="ECO:0000313" key="15">
    <source>
        <dbReference type="Proteomes" id="UP000604825"/>
    </source>
</evidence>
<feature type="transmembrane region" description="Helical" evidence="12">
    <location>
        <begin position="291"/>
        <end position="314"/>
    </location>
</feature>
<protein>
    <recommendedName>
        <fullName evidence="13">ABC transporter domain-containing protein</fullName>
    </recommendedName>
</protein>
<dbReference type="PROSITE" id="PS50893">
    <property type="entry name" value="ABC_TRANSPORTER_2"/>
    <property type="match status" value="1"/>
</dbReference>
<dbReference type="InterPro" id="IPR034003">
    <property type="entry name" value="ABCG_PDR_2"/>
</dbReference>
<evidence type="ECO:0000256" key="10">
    <source>
        <dbReference type="ARBA" id="ARBA00037747"/>
    </source>
</evidence>
<evidence type="ECO:0000313" key="14">
    <source>
        <dbReference type="EMBL" id="CAD6237903.1"/>
    </source>
</evidence>
<dbReference type="GO" id="GO:0005524">
    <property type="term" value="F:ATP binding"/>
    <property type="evidence" value="ECO:0007669"/>
    <property type="project" value="UniProtKB-KW"/>
</dbReference>
<dbReference type="EMBL" id="CAJGYO010000006">
    <property type="protein sequence ID" value="CAD6237903.1"/>
    <property type="molecule type" value="Genomic_DNA"/>
</dbReference>
<feature type="transmembrane region" description="Helical" evidence="12">
    <location>
        <begin position="851"/>
        <end position="871"/>
    </location>
</feature>
<dbReference type="CDD" id="cd03232">
    <property type="entry name" value="ABCG_PDR_domain2"/>
    <property type="match status" value="1"/>
</dbReference>
<feature type="domain" description="ABC transporter" evidence="13">
    <location>
        <begin position="475"/>
        <end position="727"/>
    </location>
</feature>
<keyword evidence="9 12" id="KW-0472">Membrane</keyword>
<feature type="transmembrane region" description="Helical" evidence="12">
    <location>
        <begin position="821"/>
        <end position="839"/>
    </location>
</feature>
<feature type="region of interest" description="Disordered" evidence="11">
    <location>
        <begin position="19"/>
        <end position="46"/>
    </location>
</feature>
<evidence type="ECO:0000256" key="2">
    <source>
        <dbReference type="ARBA" id="ARBA00006012"/>
    </source>
</evidence>
<dbReference type="InterPro" id="IPR003593">
    <property type="entry name" value="AAA+_ATPase"/>
</dbReference>
<comment type="similarity">
    <text evidence="2">Belongs to the ABC transporter superfamily. ABCG family. PDR (TC 3.A.1.205) subfamily.</text>
</comment>